<dbReference type="InterPro" id="IPR036465">
    <property type="entry name" value="vWFA_dom_sf"/>
</dbReference>
<dbReference type="PANTHER" id="PTHR22588:SF5">
    <property type="entry name" value="COLLAGEN ALPHA-6(VI) CHAIN"/>
    <property type="match status" value="1"/>
</dbReference>
<dbReference type="InParanoid" id="A0A4W3H7F3"/>
<evidence type="ECO:0000313" key="2">
    <source>
        <dbReference type="Ensembl" id="ENSCMIP00000005869.1"/>
    </source>
</evidence>
<dbReference type="GO" id="GO:0030020">
    <property type="term" value="F:extracellular matrix structural constituent conferring tensile strength"/>
    <property type="evidence" value="ECO:0007669"/>
    <property type="project" value="TreeGrafter"/>
</dbReference>
<evidence type="ECO:0000259" key="1">
    <source>
        <dbReference type="PROSITE" id="PS50234"/>
    </source>
</evidence>
<protein>
    <recommendedName>
        <fullName evidence="1">VWFA domain-containing protein</fullName>
    </recommendedName>
</protein>
<dbReference type="PANTHER" id="PTHR22588">
    <property type="entry name" value="VWFA DOMAIN-CONTAINING PROTEIN"/>
    <property type="match status" value="1"/>
</dbReference>
<dbReference type="PRINTS" id="PR00453">
    <property type="entry name" value="VWFADOMAIN"/>
</dbReference>
<dbReference type="SMART" id="SM00327">
    <property type="entry name" value="VWA"/>
    <property type="match status" value="1"/>
</dbReference>
<keyword evidence="3" id="KW-1185">Reference proteome</keyword>
<dbReference type="Pfam" id="PF00092">
    <property type="entry name" value="VWA"/>
    <property type="match status" value="1"/>
</dbReference>
<dbReference type="PROSITE" id="PS50234">
    <property type="entry name" value="VWFA"/>
    <property type="match status" value="1"/>
</dbReference>
<name>A0A4W3H7F3_CALMI</name>
<proteinExistence type="predicted"/>
<dbReference type="InterPro" id="IPR002035">
    <property type="entry name" value="VWF_A"/>
</dbReference>
<dbReference type="GeneTree" id="ENSGT00940000154838"/>
<dbReference type="Gene3D" id="3.40.50.410">
    <property type="entry name" value="von Willebrand factor, type A domain"/>
    <property type="match status" value="1"/>
</dbReference>
<reference evidence="3" key="3">
    <citation type="journal article" date="2014" name="Nature">
        <title>Elephant shark genome provides unique insights into gnathostome evolution.</title>
        <authorList>
            <consortium name="International Elephant Shark Genome Sequencing Consortium"/>
            <person name="Venkatesh B."/>
            <person name="Lee A.P."/>
            <person name="Ravi V."/>
            <person name="Maurya A.K."/>
            <person name="Lian M.M."/>
            <person name="Swann J.B."/>
            <person name="Ohta Y."/>
            <person name="Flajnik M.F."/>
            <person name="Sutoh Y."/>
            <person name="Kasahara M."/>
            <person name="Hoon S."/>
            <person name="Gangu V."/>
            <person name="Roy S.W."/>
            <person name="Irimia M."/>
            <person name="Korzh V."/>
            <person name="Kondrychyn I."/>
            <person name="Lim Z.W."/>
            <person name="Tay B.H."/>
            <person name="Tohari S."/>
            <person name="Kong K.W."/>
            <person name="Ho S."/>
            <person name="Lorente-Galdos B."/>
            <person name="Quilez J."/>
            <person name="Marques-Bonet T."/>
            <person name="Raney B.J."/>
            <person name="Ingham P.W."/>
            <person name="Tay A."/>
            <person name="Hillier L.W."/>
            <person name="Minx P."/>
            <person name="Boehm T."/>
            <person name="Wilson R.K."/>
            <person name="Brenner S."/>
            <person name="Warren W.C."/>
        </authorList>
    </citation>
    <scope>NUCLEOTIDE SEQUENCE [LARGE SCALE GENOMIC DNA]</scope>
</reference>
<dbReference type="Ensembl" id="ENSCMIT00000006064.1">
    <property type="protein sequence ID" value="ENSCMIP00000005869.1"/>
    <property type="gene ID" value="ENSCMIG00000003370.1"/>
</dbReference>
<accession>A0A4W3H7F3</accession>
<dbReference type="AlphaFoldDB" id="A0A4W3H7F3"/>
<dbReference type="SUPFAM" id="SSF53300">
    <property type="entry name" value="vWA-like"/>
    <property type="match status" value="1"/>
</dbReference>
<reference evidence="3" key="2">
    <citation type="journal article" date="2007" name="PLoS Biol.">
        <title>Survey sequencing and comparative analysis of the elephant shark (Callorhinchus milii) genome.</title>
        <authorList>
            <person name="Venkatesh B."/>
            <person name="Kirkness E.F."/>
            <person name="Loh Y.H."/>
            <person name="Halpern A.L."/>
            <person name="Lee A.P."/>
            <person name="Johnson J."/>
            <person name="Dandona N."/>
            <person name="Viswanathan L.D."/>
            <person name="Tay A."/>
            <person name="Venter J.C."/>
            <person name="Strausberg R.L."/>
            <person name="Brenner S."/>
        </authorList>
    </citation>
    <scope>NUCLEOTIDE SEQUENCE [LARGE SCALE GENOMIC DNA]</scope>
</reference>
<dbReference type="InterPro" id="IPR052229">
    <property type="entry name" value="Collagen-VI/PIF"/>
</dbReference>
<sequence>MECGTNTFVKGQCYTFNRKLEQMGKWPSKDPECPKSPIDIGFLIDGSGSVGSVDFNKMKQFIIALMRKFGDKNAQFSVTQYSRRVYPQFSFTDYINAPDKQNLVNQISQAGGGTRTFTALEYSANTMFEKNKGGRPGATRILITITDGESQDRGSHADRAVQAANRKNIKRYAVGVGRAFANSRAKIELKTIASSPEHVFAVSDFSALDGIQNELENRIFAIEGLFLMFLPPGFLSAERITHTQHILTHTHTLTYTHTQTHSHIHTHKLTLNHTQGYTNTHRHTLIHIHTHTLKHTHSHTPSLTHTQTHTHSGTHSHIHTQIHSHTHALTHSYTQTHTLTYILTHTHIHRLIH</sequence>
<dbReference type="Proteomes" id="UP000314986">
    <property type="component" value="Unassembled WGS sequence"/>
</dbReference>
<evidence type="ECO:0000313" key="3">
    <source>
        <dbReference type="Proteomes" id="UP000314986"/>
    </source>
</evidence>
<organism evidence="2 3">
    <name type="scientific">Callorhinchus milii</name>
    <name type="common">Ghost shark</name>
    <dbReference type="NCBI Taxonomy" id="7868"/>
    <lineage>
        <taxon>Eukaryota</taxon>
        <taxon>Metazoa</taxon>
        <taxon>Chordata</taxon>
        <taxon>Craniata</taxon>
        <taxon>Vertebrata</taxon>
        <taxon>Chondrichthyes</taxon>
        <taxon>Holocephali</taxon>
        <taxon>Chimaeriformes</taxon>
        <taxon>Callorhinchidae</taxon>
        <taxon>Callorhinchus</taxon>
    </lineage>
</organism>
<feature type="domain" description="VWFA" evidence="1">
    <location>
        <begin position="39"/>
        <end position="215"/>
    </location>
</feature>
<reference evidence="2" key="4">
    <citation type="submission" date="2025-08" db="UniProtKB">
        <authorList>
            <consortium name="Ensembl"/>
        </authorList>
    </citation>
    <scope>IDENTIFICATION</scope>
</reference>
<dbReference type="STRING" id="7868.ENSCMIP00000005869"/>
<reference evidence="3" key="1">
    <citation type="journal article" date="2006" name="Science">
        <title>Ancient noncoding elements conserved in the human genome.</title>
        <authorList>
            <person name="Venkatesh B."/>
            <person name="Kirkness E.F."/>
            <person name="Loh Y.H."/>
            <person name="Halpern A.L."/>
            <person name="Lee A.P."/>
            <person name="Johnson J."/>
            <person name="Dandona N."/>
            <person name="Viswanathan L.D."/>
            <person name="Tay A."/>
            <person name="Venter J.C."/>
            <person name="Strausberg R.L."/>
            <person name="Brenner S."/>
        </authorList>
    </citation>
    <scope>NUCLEOTIDE SEQUENCE [LARGE SCALE GENOMIC DNA]</scope>
</reference>
<reference evidence="2" key="5">
    <citation type="submission" date="2025-09" db="UniProtKB">
        <authorList>
            <consortium name="Ensembl"/>
        </authorList>
    </citation>
    <scope>IDENTIFICATION</scope>
</reference>